<dbReference type="KEGG" id="pxi:J5O05_07205"/>
<evidence type="ECO:0000313" key="9">
    <source>
        <dbReference type="EMBL" id="QTH72579.1"/>
    </source>
</evidence>
<evidence type="ECO:0000256" key="6">
    <source>
        <dbReference type="ARBA" id="ARBA00023239"/>
    </source>
</evidence>
<evidence type="ECO:0000256" key="1">
    <source>
        <dbReference type="ARBA" id="ARBA00001539"/>
    </source>
</evidence>
<dbReference type="Gene3D" id="3.40.50.720">
    <property type="entry name" value="NAD(P)-binding Rossmann-like Domain"/>
    <property type="match status" value="1"/>
</dbReference>
<dbReference type="SUPFAM" id="SSF51735">
    <property type="entry name" value="NAD(P)-binding Rossmann-fold domains"/>
    <property type="match status" value="1"/>
</dbReference>
<gene>
    <name evidence="9" type="primary">rfbB</name>
    <name evidence="9" type="ORF">J5O05_07205</name>
</gene>
<protein>
    <recommendedName>
        <fullName evidence="4 7">dTDP-glucose 4,6-dehydratase</fullName>
        <ecNumber evidence="4 7">4.2.1.46</ecNumber>
    </recommendedName>
</protein>
<evidence type="ECO:0000259" key="8">
    <source>
        <dbReference type="Pfam" id="PF16363"/>
    </source>
</evidence>
<dbReference type="Gene3D" id="3.90.25.10">
    <property type="entry name" value="UDP-galactose 4-epimerase, domain 1"/>
    <property type="match status" value="1"/>
</dbReference>
<sequence>MQQLRFLVTGGAGFIGSALVRFLINRTNSVVLNIDKLTYAASLSSLESVSASSRYSFVHADICDHQKMVELFNDFRPDKIIHLAAESHVDRSIGGPGAFIQTNVVGTFTLLEAARQYFCSLSQTQQAGFRFHHVSTDEVYGDLSEADLPFTETHRYEPSSPYSASKAASDHLVHAWSRTYKLPCSISHCSNNYGPFHFPEKLIPLTIISALQNKSIPVFGDGLQIRDWLFVEDHVEAIYDIVIQGKVGETYNIGGNCERTNLAVVTSICEILDRLQPSKTVVSYKELIQFVTDRAGHDRRYAIDVSKLTNELNWYSSVTFEEGLERTVSWFIDNKNWWQNISATERLGVVRN</sequence>
<comment type="similarity">
    <text evidence="3 7">Belongs to the NAD(P)-dependent epimerase/dehydratase family. dTDP-glucose dehydratase subfamily.</text>
</comment>
<evidence type="ECO:0000313" key="10">
    <source>
        <dbReference type="Proteomes" id="UP000664904"/>
    </source>
</evidence>
<dbReference type="NCBIfam" id="TIGR01181">
    <property type="entry name" value="dTDP_gluc_dehyt"/>
    <property type="match status" value="1"/>
</dbReference>
<evidence type="ECO:0000256" key="7">
    <source>
        <dbReference type="RuleBase" id="RU004473"/>
    </source>
</evidence>
<evidence type="ECO:0000256" key="4">
    <source>
        <dbReference type="ARBA" id="ARBA00011990"/>
    </source>
</evidence>
<dbReference type="RefSeq" id="WP_208844203.1">
    <property type="nucleotide sequence ID" value="NZ_CP072133.1"/>
</dbReference>
<feature type="domain" description="NAD(P)-binding" evidence="8">
    <location>
        <begin position="7"/>
        <end position="327"/>
    </location>
</feature>
<evidence type="ECO:0000256" key="3">
    <source>
        <dbReference type="ARBA" id="ARBA00008178"/>
    </source>
</evidence>
<comment type="catalytic activity">
    <reaction evidence="1 7">
        <text>dTDP-alpha-D-glucose = dTDP-4-dehydro-6-deoxy-alpha-D-glucose + H2O</text>
        <dbReference type="Rhea" id="RHEA:17221"/>
        <dbReference type="ChEBI" id="CHEBI:15377"/>
        <dbReference type="ChEBI" id="CHEBI:57477"/>
        <dbReference type="ChEBI" id="CHEBI:57649"/>
        <dbReference type="EC" id="4.2.1.46"/>
    </reaction>
</comment>
<evidence type="ECO:0000256" key="5">
    <source>
        <dbReference type="ARBA" id="ARBA00023027"/>
    </source>
</evidence>
<proteinExistence type="inferred from homology"/>
<evidence type="ECO:0000256" key="2">
    <source>
        <dbReference type="ARBA" id="ARBA00001911"/>
    </source>
</evidence>
<accession>A0A975HM00</accession>
<dbReference type="EMBL" id="CP072133">
    <property type="protein sequence ID" value="QTH72579.1"/>
    <property type="molecule type" value="Genomic_DNA"/>
</dbReference>
<dbReference type="InterPro" id="IPR036291">
    <property type="entry name" value="NAD(P)-bd_dom_sf"/>
</dbReference>
<reference evidence="9" key="1">
    <citation type="submission" date="2021-03" db="EMBL/GenBank/DDBJ databases">
        <title>Complete Genome of Pseudoalteromonas xiamenensis STKMTI.2, a new potential marine bacterium producing anti-Vibrio compounds.</title>
        <authorList>
            <person name="Handayani D.P."/>
            <person name="Isnansetyo A."/>
            <person name="Istiqomah I."/>
            <person name="Jumina J."/>
        </authorList>
    </citation>
    <scope>NUCLEOTIDE SEQUENCE</scope>
    <source>
        <strain evidence="9">STKMTI.2</strain>
    </source>
</reference>
<dbReference type="InterPro" id="IPR005888">
    <property type="entry name" value="dTDP_Gluc_deHydtase"/>
</dbReference>
<dbReference type="GO" id="GO:0009225">
    <property type="term" value="P:nucleotide-sugar metabolic process"/>
    <property type="evidence" value="ECO:0007669"/>
    <property type="project" value="InterPro"/>
</dbReference>
<dbReference type="PANTHER" id="PTHR43000">
    <property type="entry name" value="DTDP-D-GLUCOSE 4,6-DEHYDRATASE-RELATED"/>
    <property type="match status" value="1"/>
</dbReference>
<dbReference type="EC" id="4.2.1.46" evidence="4 7"/>
<keyword evidence="10" id="KW-1185">Reference proteome</keyword>
<dbReference type="CDD" id="cd05246">
    <property type="entry name" value="dTDP_GD_SDR_e"/>
    <property type="match status" value="1"/>
</dbReference>
<dbReference type="AlphaFoldDB" id="A0A975HM00"/>
<keyword evidence="5" id="KW-0520">NAD</keyword>
<dbReference type="GO" id="GO:0008460">
    <property type="term" value="F:dTDP-glucose 4,6-dehydratase activity"/>
    <property type="evidence" value="ECO:0007669"/>
    <property type="project" value="UniProtKB-EC"/>
</dbReference>
<dbReference type="InterPro" id="IPR016040">
    <property type="entry name" value="NAD(P)-bd_dom"/>
</dbReference>
<keyword evidence="6 7" id="KW-0456">Lyase</keyword>
<name>A0A975HM00_9GAMM</name>
<comment type="cofactor">
    <cofactor evidence="2 7">
        <name>NAD(+)</name>
        <dbReference type="ChEBI" id="CHEBI:57540"/>
    </cofactor>
</comment>
<dbReference type="Proteomes" id="UP000664904">
    <property type="component" value="Chromosome"/>
</dbReference>
<dbReference type="Pfam" id="PF16363">
    <property type="entry name" value="GDP_Man_Dehyd"/>
    <property type="match status" value="1"/>
</dbReference>
<organism evidence="9 10">
    <name type="scientific">Pseudoalteromonas xiamenensis</name>
    <dbReference type="NCBI Taxonomy" id="882626"/>
    <lineage>
        <taxon>Bacteria</taxon>
        <taxon>Pseudomonadati</taxon>
        <taxon>Pseudomonadota</taxon>
        <taxon>Gammaproteobacteria</taxon>
        <taxon>Alteromonadales</taxon>
        <taxon>Pseudoalteromonadaceae</taxon>
        <taxon>Pseudoalteromonas</taxon>
    </lineage>
</organism>